<dbReference type="AlphaFoldDB" id="A0A8S3ZTF7"/>
<evidence type="ECO:0000313" key="5">
    <source>
        <dbReference type="EMBL" id="CAG5132614.1"/>
    </source>
</evidence>
<accession>A0A8S3ZTF7</accession>
<comment type="caution">
    <text evidence="5">The sequence shown here is derived from an EMBL/GenBank/DDBJ whole genome shotgun (WGS) entry which is preliminary data.</text>
</comment>
<dbReference type="Gene3D" id="3.30.710.10">
    <property type="entry name" value="Potassium Channel Kv1.1, Chain A"/>
    <property type="match status" value="1"/>
</dbReference>
<feature type="domain" description="BTB" evidence="4">
    <location>
        <begin position="48"/>
        <end position="115"/>
    </location>
</feature>
<reference evidence="5" key="1">
    <citation type="submission" date="2021-04" db="EMBL/GenBank/DDBJ databases">
        <authorList>
            <consortium name="Molecular Ecology Group"/>
        </authorList>
    </citation>
    <scope>NUCLEOTIDE SEQUENCE</scope>
</reference>
<protein>
    <recommendedName>
        <fullName evidence="4">BTB domain-containing protein</fullName>
    </recommendedName>
</protein>
<sequence>MLKASHSDKMDKVSNNSELSDDSGVVDWIDQKSIVEENKHKLESQVGCDVTFVIGDKKEHIQAHKSILVQQSSVFKNMFHGPDGKKQEHHIPDICADSFWELLRHVYCGDEKLQVSNVVGILHAADRFDLIRLRQACLQFLQDCLEVNNACYLLVEARKYGFSEQEKIILSFIRKNHNDVIKTRGMDILTRELLNEVLTLPGVTVDESLKKEVVDKWAINFCEEKKQEVTEENIMDSLQDCLYVYRDDSVSHRYVMDSVTSRNLFEDREEPTEALPPEIMTSKTDDIDGMSTISSVSSLRSRSSVHTYRRLPSTNMWADVEQVTRLQELYKSDINDATHPDAISFTVDRNLYLYGFSIYGPKKQGEGKYQVDTILYRKKKEVVMETIHIKGAGVILPVMFERPVKVDRDYCYTLEVYIKGPESHMGASGQTLVQHGPVLFTFSNAKVKRNRTDLSRGQIPRLYFLLRQK</sequence>
<dbReference type="Proteomes" id="UP000678393">
    <property type="component" value="Unassembled WGS sequence"/>
</dbReference>
<dbReference type="GO" id="GO:0005829">
    <property type="term" value="C:cytosol"/>
    <property type="evidence" value="ECO:0007669"/>
    <property type="project" value="TreeGrafter"/>
</dbReference>
<comment type="subcellular location">
    <subcellularLocation>
        <location evidence="1">Cytoplasm</location>
    </subcellularLocation>
</comment>
<evidence type="ECO:0000256" key="1">
    <source>
        <dbReference type="ARBA" id="ARBA00004496"/>
    </source>
</evidence>
<name>A0A8S3ZTF7_9EUPU</name>
<dbReference type="InterPro" id="IPR038648">
    <property type="entry name" value="PHR_sf"/>
</dbReference>
<evidence type="ECO:0000313" key="6">
    <source>
        <dbReference type="Proteomes" id="UP000678393"/>
    </source>
</evidence>
<keyword evidence="2" id="KW-0963">Cytoplasm</keyword>
<dbReference type="Pfam" id="PF00651">
    <property type="entry name" value="BTB"/>
    <property type="match status" value="1"/>
</dbReference>
<gene>
    <name evidence="5" type="ORF">CUNI_LOCUS18172</name>
</gene>
<evidence type="ECO:0000256" key="2">
    <source>
        <dbReference type="ARBA" id="ARBA00022490"/>
    </source>
</evidence>
<dbReference type="InterPro" id="IPR000210">
    <property type="entry name" value="BTB/POZ_dom"/>
</dbReference>
<feature type="region of interest" description="Disordered" evidence="3">
    <location>
        <begin position="1"/>
        <end position="20"/>
    </location>
</feature>
<dbReference type="InterPro" id="IPR012983">
    <property type="entry name" value="PHR"/>
</dbReference>
<dbReference type="PANTHER" id="PTHR45774">
    <property type="entry name" value="BTB/POZ DOMAIN-CONTAINING"/>
    <property type="match status" value="1"/>
</dbReference>
<dbReference type="SMART" id="SM00225">
    <property type="entry name" value="BTB"/>
    <property type="match status" value="1"/>
</dbReference>
<dbReference type="PANTHER" id="PTHR45774:SF4">
    <property type="entry name" value="AXUNDEAD, ISOFORM F"/>
    <property type="match status" value="1"/>
</dbReference>
<keyword evidence="6" id="KW-1185">Reference proteome</keyword>
<dbReference type="Gene3D" id="2.60.120.820">
    <property type="entry name" value="PHR domain"/>
    <property type="match status" value="1"/>
</dbReference>
<dbReference type="SUPFAM" id="SSF54695">
    <property type="entry name" value="POZ domain"/>
    <property type="match status" value="1"/>
</dbReference>
<evidence type="ECO:0000259" key="4">
    <source>
        <dbReference type="PROSITE" id="PS50097"/>
    </source>
</evidence>
<organism evidence="5 6">
    <name type="scientific">Candidula unifasciata</name>
    <dbReference type="NCBI Taxonomy" id="100452"/>
    <lineage>
        <taxon>Eukaryota</taxon>
        <taxon>Metazoa</taxon>
        <taxon>Spiralia</taxon>
        <taxon>Lophotrochozoa</taxon>
        <taxon>Mollusca</taxon>
        <taxon>Gastropoda</taxon>
        <taxon>Heterobranchia</taxon>
        <taxon>Euthyneura</taxon>
        <taxon>Panpulmonata</taxon>
        <taxon>Eupulmonata</taxon>
        <taxon>Stylommatophora</taxon>
        <taxon>Helicina</taxon>
        <taxon>Helicoidea</taxon>
        <taxon>Geomitridae</taxon>
        <taxon>Candidula</taxon>
    </lineage>
</organism>
<dbReference type="EMBL" id="CAJHNH020005523">
    <property type="protein sequence ID" value="CAG5132614.1"/>
    <property type="molecule type" value="Genomic_DNA"/>
</dbReference>
<proteinExistence type="predicted"/>
<feature type="compositionally biased region" description="Basic and acidic residues" evidence="3">
    <location>
        <begin position="1"/>
        <end position="12"/>
    </location>
</feature>
<dbReference type="OrthoDB" id="45365at2759"/>
<dbReference type="InterPro" id="IPR011333">
    <property type="entry name" value="SKP1/BTB/POZ_sf"/>
</dbReference>
<evidence type="ECO:0000256" key="3">
    <source>
        <dbReference type="SAM" id="MobiDB-lite"/>
    </source>
</evidence>
<dbReference type="Pfam" id="PF08005">
    <property type="entry name" value="PHR"/>
    <property type="match status" value="1"/>
</dbReference>
<dbReference type="PROSITE" id="PS50097">
    <property type="entry name" value="BTB"/>
    <property type="match status" value="1"/>
</dbReference>
<dbReference type="GO" id="GO:0022008">
    <property type="term" value="P:neurogenesis"/>
    <property type="evidence" value="ECO:0007669"/>
    <property type="project" value="TreeGrafter"/>
</dbReference>